<keyword evidence="2" id="KW-0472">Membrane</keyword>
<keyword evidence="5" id="KW-1185">Reference proteome</keyword>
<dbReference type="PANTHER" id="PTHR12203:SF104">
    <property type="entry name" value="PROTEIN CAP1, PUTATIVE (AFU_ORTHOLOGUE AFUA_1G05595)-RELATED"/>
    <property type="match status" value="1"/>
</dbReference>
<keyword evidence="2" id="KW-1133">Transmembrane helix</keyword>
<feature type="region of interest" description="Disordered" evidence="1">
    <location>
        <begin position="53"/>
        <end position="105"/>
    </location>
</feature>
<dbReference type="Proteomes" id="UP000233524">
    <property type="component" value="Unassembled WGS sequence"/>
</dbReference>
<feature type="compositionally biased region" description="Basic and acidic residues" evidence="1">
    <location>
        <begin position="72"/>
        <end position="84"/>
    </location>
</feature>
<evidence type="ECO:0000313" key="4">
    <source>
        <dbReference type="EMBL" id="PKS10190.1"/>
    </source>
</evidence>
<dbReference type="Pfam" id="PF05686">
    <property type="entry name" value="Glyco_transf_90"/>
    <property type="match status" value="1"/>
</dbReference>
<comment type="caution">
    <text evidence="4">The sequence shown here is derived from an EMBL/GenBank/DDBJ whole genome shotgun (WGS) entry which is preliminary data.</text>
</comment>
<evidence type="ECO:0000256" key="2">
    <source>
        <dbReference type="SAM" id="Phobius"/>
    </source>
</evidence>
<dbReference type="InterPro" id="IPR006598">
    <property type="entry name" value="CAP10"/>
</dbReference>
<evidence type="ECO:0000313" key="5">
    <source>
        <dbReference type="Proteomes" id="UP000233524"/>
    </source>
</evidence>
<name>A0A2N3NCM4_9PEZI</name>
<accession>A0A2N3NCM4</accession>
<feature type="domain" description="Glycosyl transferase CAP10" evidence="3">
    <location>
        <begin position="342"/>
        <end position="643"/>
    </location>
</feature>
<dbReference type="InParanoid" id="A0A2N3NCM4"/>
<evidence type="ECO:0000256" key="1">
    <source>
        <dbReference type="SAM" id="MobiDB-lite"/>
    </source>
</evidence>
<dbReference type="OrthoDB" id="541052at2759"/>
<dbReference type="PANTHER" id="PTHR12203">
    <property type="entry name" value="KDEL LYS-ASP-GLU-LEU CONTAINING - RELATED"/>
    <property type="match status" value="1"/>
</dbReference>
<dbReference type="AlphaFoldDB" id="A0A2N3NCM4"/>
<dbReference type="InterPro" id="IPR051091">
    <property type="entry name" value="O-Glucosyltr/Glycosyltrsf_90"/>
</dbReference>
<dbReference type="VEuPathDB" id="FungiDB:jhhlp_001940"/>
<proteinExistence type="predicted"/>
<gene>
    <name evidence="4" type="ORF">jhhlp_001940</name>
</gene>
<protein>
    <recommendedName>
        <fullName evidence="3">Glycosyl transferase CAP10 domain-containing protein</fullName>
    </recommendedName>
</protein>
<dbReference type="EMBL" id="NLAX01000008">
    <property type="protein sequence ID" value="PKS10190.1"/>
    <property type="molecule type" value="Genomic_DNA"/>
</dbReference>
<sequence>MLTPRSLPRRGLGLVLVFVFIFCAAYQVIQILPTTLGFQEDVPSDKRERPQIPIWNAEESPTPEASQSTQEVQHERIEEPEQPKPEAPQPAEGAGPQDVVDESESHPILQLVQKANDEREATISRQSKSLTEAVAEYRRRYGLPPPPNFDKWYEFAKERDVVLIDEFDMIHEMLAPFWGLRPATIRKRAAEALGYSNSLIGILIRDHKVSLHQGGKTWEKKALGQMFSNITNYLPDMDLAFNALDEPRVVLQHDDLSRLVAKGKDVNMQAAAANQELSNSFTKPDGLGKGDSIREVASSRFVNVGKQSAWGTARMSCPPDSPARSLEDDEDDLVDDTTSYCTEGDLCFISNTTAFSNVCSSPSFKTTYGFFDRPNAYSVTHDLVPIFSQSKLSTYSDIVFPSHWYWAGKVPYDSDLDMAWDSKRPELYWRGSTTGGFSRWGGWRHHHRQRFVQKLNAASDEILTLTTLTTNASSATRSAEKSTLESHAHLLNVTFSHVGQCDPGDCSAQRHTFSLAPYAAQHDAWSSKFLLDLDGNAFSGRFQAFLKSRSLVFKFALFREWTSGPSGWLSAWRDYVPLSLSGGEWVEAVRYLAEEEEGIRVAEEMAQRSTEWAEKVLRKEDMEVWFFRLLLEYARVIDDNREKIGFAL</sequence>
<dbReference type="SMART" id="SM00672">
    <property type="entry name" value="CAP10"/>
    <property type="match status" value="1"/>
</dbReference>
<keyword evidence="2" id="KW-0812">Transmembrane</keyword>
<evidence type="ECO:0000259" key="3">
    <source>
        <dbReference type="SMART" id="SM00672"/>
    </source>
</evidence>
<reference evidence="4 5" key="1">
    <citation type="journal article" date="2017" name="G3 (Bethesda)">
        <title>First Draft Genome Sequence of the Pathogenic Fungus Lomentospora prolificans (Formerly Scedosporium prolificans).</title>
        <authorList>
            <person name="Luo R."/>
            <person name="Zimin A."/>
            <person name="Workman R."/>
            <person name="Fan Y."/>
            <person name="Pertea G."/>
            <person name="Grossman N."/>
            <person name="Wear M.P."/>
            <person name="Jia B."/>
            <person name="Miller H."/>
            <person name="Casadevall A."/>
            <person name="Timp W."/>
            <person name="Zhang S.X."/>
            <person name="Salzberg S.L."/>
        </authorList>
    </citation>
    <scope>NUCLEOTIDE SEQUENCE [LARGE SCALE GENOMIC DNA]</scope>
    <source>
        <strain evidence="4 5">JHH-5317</strain>
    </source>
</reference>
<feature type="transmembrane region" description="Helical" evidence="2">
    <location>
        <begin position="12"/>
        <end position="29"/>
    </location>
</feature>
<organism evidence="4 5">
    <name type="scientific">Lomentospora prolificans</name>
    <dbReference type="NCBI Taxonomy" id="41688"/>
    <lineage>
        <taxon>Eukaryota</taxon>
        <taxon>Fungi</taxon>
        <taxon>Dikarya</taxon>
        <taxon>Ascomycota</taxon>
        <taxon>Pezizomycotina</taxon>
        <taxon>Sordariomycetes</taxon>
        <taxon>Hypocreomycetidae</taxon>
        <taxon>Microascales</taxon>
        <taxon>Microascaceae</taxon>
        <taxon>Lomentospora</taxon>
    </lineage>
</organism>